<dbReference type="InterPro" id="IPR008651">
    <property type="entry name" value="Uncharacterised_HicB"/>
</dbReference>
<dbReference type="InterPro" id="IPR010985">
    <property type="entry name" value="Ribbon_hlx_hlx"/>
</dbReference>
<sequence length="116" mass="12611">MNNVLEINGEKAIIAFDPEIRMLRGEFVGLSGGADFYAESVNGLIEEGRKSLAVYLDMCREKGIEPRRKFSGKFNVRLDPKDHAAAVIAAAAAGKSLNEWIVGAIREAAEEPQYGA</sequence>
<gene>
    <name evidence="1" type="ORF">DCK97_07915</name>
</gene>
<dbReference type="AlphaFoldDB" id="A0A3B9IHV6"/>
<evidence type="ECO:0000313" key="1">
    <source>
        <dbReference type="EMBL" id="HAE47330.1"/>
    </source>
</evidence>
<proteinExistence type="predicted"/>
<accession>A0A3B9IHV6</accession>
<dbReference type="Pfam" id="PF05534">
    <property type="entry name" value="HicB"/>
    <property type="match status" value="1"/>
</dbReference>
<protein>
    <submittedName>
        <fullName evidence="1">Toxin-antitoxin system HicB family antitoxin</fullName>
    </submittedName>
</protein>
<organism evidence="1 2">
    <name type="scientific">Tistrella mobilis</name>
    <dbReference type="NCBI Taxonomy" id="171437"/>
    <lineage>
        <taxon>Bacteria</taxon>
        <taxon>Pseudomonadati</taxon>
        <taxon>Pseudomonadota</taxon>
        <taxon>Alphaproteobacteria</taxon>
        <taxon>Geminicoccales</taxon>
        <taxon>Geminicoccaceae</taxon>
        <taxon>Tistrella</taxon>
    </lineage>
</organism>
<reference evidence="1 2" key="1">
    <citation type="journal article" date="2018" name="Nat. Biotechnol.">
        <title>A standardized bacterial taxonomy based on genome phylogeny substantially revises the tree of life.</title>
        <authorList>
            <person name="Parks D.H."/>
            <person name="Chuvochina M."/>
            <person name="Waite D.W."/>
            <person name="Rinke C."/>
            <person name="Skarshewski A."/>
            <person name="Chaumeil P.A."/>
            <person name="Hugenholtz P."/>
        </authorList>
    </citation>
    <scope>NUCLEOTIDE SEQUENCE [LARGE SCALE GENOMIC DNA]</scope>
    <source>
        <strain evidence="1">UBA8739</strain>
    </source>
</reference>
<dbReference type="Proteomes" id="UP000257706">
    <property type="component" value="Unassembled WGS sequence"/>
</dbReference>
<evidence type="ECO:0000313" key="2">
    <source>
        <dbReference type="Proteomes" id="UP000257706"/>
    </source>
</evidence>
<comment type="caution">
    <text evidence="1">The sequence shown here is derived from an EMBL/GenBank/DDBJ whole genome shotgun (WGS) entry which is preliminary data.</text>
</comment>
<dbReference type="EMBL" id="DMAI01000125">
    <property type="protein sequence ID" value="HAE47330.1"/>
    <property type="molecule type" value="Genomic_DNA"/>
</dbReference>
<dbReference type="GO" id="GO:0006355">
    <property type="term" value="P:regulation of DNA-templated transcription"/>
    <property type="evidence" value="ECO:0007669"/>
    <property type="project" value="InterPro"/>
</dbReference>
<dbReference type="SUPFAM" id="SSF47598">
    <property type="entry name" value="Ribbon-helix-helix"/>
    <property type="match status" value="1"/>
</dbReference>
<name>A0A3B9IHV6_9PROT</name>